<dbReference type="OrthoDB" id="441201at2759"/>
<feature type="compositionally biased region" description="Basic and acidic residues" evidence="1">
    <location>
        <begin position="91"/>
        <end position="115"/>
    </location>
</feature>
<feature type="region of interest" description="Disordered" evidence="1">
    <location>
        <begin position="169"/>
        <end position="193"/>
    </location>
</feature>
<feature type="region of interest" description="Disordered" evidence="1">
    <location>
        <begin position="836"/>
        <end position="860"/>
    </location>
</feature>
<evidence type="ECO:0000313" key="2">
    <source>
        <dbReference type="EMBL" id="CAI3975344.1"/>
    </source>
</evidence>
<evidence type="ECO:0000256" key="1">
    <source>
        <dbReference type="SAM" id="MobiDB-lite"/>
    </source>
</evidence>
<comment type="caution">
    <text evidence="2">The sequence shown here is derived from an EMBL/GenBank/DDBJ whole genome shotgun (WGS) entry which is preliminary data.</text>
</comment>
<evidence type="ECO:0000313" key="4">
    <source>
        <dbReference type="Proteomes" id="UP001152797"/>
    </source>
</evidence>
<dbReference type="EMBL" id="CAMXCT030000198">
    <property type="protein sequence ID" value="CAL4762656.1"/>
    <property type="molecule type" value="Genomic_DNA"/>
</dbReference>
<dbReference type="EMBL" id="CAMXCT010000198">
    <property type="protein sequence ID" value="CAI3975344.1"/>
    <property type="molecule type" value="Genomic_DNA"/>
</dbReference>
<reference evidence="2" key="1">
    <citation type="submission" date="2022-10" db="EMBL/GenBank/DDBJ databases">
        <authorList>
            <person name="Chen Y."/>
            <person name="Dougan E. K."/>
            <person name="Chan C."/>
            <person name="Rhodes N."/>
            <person name="Thang M."/>
        </authorList>
    </citation>
    <scope>NUCLEOTIDE SEQUENCE</scope>
</reference>
<evidence type="ECO:0000313" key="3">
    <source>
        <dbReference type="EMBL" id="CAL4762656.1"/>
    </source>
</evidence>
<dbReference type="AlphaFoldDB" id="A0A9P1BL26"/>
<keyword evidence="4" id="KW-1185">Reference proteome</keyword>
<sequence>MWRKWAMDDLLEEISEATEVPPGLNIPSDSVVEFFQKKRKAPTKPADLLIPLTNLSEEHVDDAIRTERAGHGRANRRVQPFLQKTARTGRPSRDLGPRGRPKELSPIEAAREAAAKKGLRKRHGYASARRNSGIDQSESKLPRNRDVLVGWQDLLNEIASSSRRLRAARGGAQAANADAAESRPRTQESRAGSPIAAVAEDDGLWLSYRISEETVPNATLLRMWNYAVDPRKDDGIQALERVPRLTVTKREVQPLPVVHDLVQWRQTNKRRREMRKAKKEAERNPTLEEMLIAIFGEEDMDLLNLDEAQLLKHRADGALDEALSWIAQHAGTASPTAPRARNGAMPGTPSEKQQRQKLEELELLKEIQLILTEDADEALKAFQELEPKIVGALRRGRRGGFDEGKASAKLALSIADLQARQDKNVVRCKTLRRGFEHSRAIRSLPSDRVKNEPIAEQHMKEVVKSFTSVVDNCERRSQRFHEAFLRRQGHLSDRLSRRVKRIQNDHCEIQSKKQQSILPCVVSENACAFLSVLHFLKPHRVHVERKRQDAHSIYMRQVERIQHFTHLLADPNREPERGEVYLSQCFRHVLAAGLAVDKCYFFRVLRNLQREDFQKVFTVNFLAACCDAFSIPVRDYVDYLKSHDLPLLAPKFATSSALPYDDTAAWDAVTLQPLKDSFVAGDATFSARRMFEMMVWRCLEDVPLYPILPCETPHTSELVSREDPLYEILQSTVYDAVLERYAIGPKSPRAEEAHLEFRHINTSSSMISGSFHEDSSEQSWASKIPRPPVQMVAQPQNFRRGKFQAGSRPFEPHGHKTLRRMWGVAEPMGESRRAAFVKKQPTRASQMEIVPENVPEAMSP</sequence>
<name>A0A9P1BL26_9DINO</name>
<organism evidence="2">
    <name type="scientific">Cladocopium goreaui</name>
    <dbReference type="NCBI Taxonomy" id="2562237"/>
    <lineage>
        <taxon>Eukaryota</taxon>
        <taxon>Sar</taxon>
        <taxon>Alveolata</taxon>
        <taxon>Dinophyceae</taxon>
        <taxon>Suessiales</taxon>
        <taxon>Symbiodiniaceae</taxon>
        <taxon>Cladocopium</taxon>
    </lineage>
</organism>
<gene>
    <name evidence="2" type="ORF">C1SCF055_LOCUS3678</name>
</gene>
<proteinExistence type="predicted"/>
<feature type="compositionally biased region" description="Low complexity" evidence="1">
    <location>
        <begin position="169"/>
        <end position="179"/>
    </location>
</feature>
<feature type="region of interest" description="Disordered" evidence="1">
    <location>
        <begin position="83"/>
        <end position="140"/>
    </location>
</feature>
<dbReference type="EMBL" id="CAMXCT020000198">
    <property type="protein sequence ID" value="CAL1128719.1"/>
    <property type="molecule type" value="Genomic_DNA"/>
</dbReference>
<dbReference type="Proteomes" id="UP001152797">
    <property type="component" value="Unassembled WGS sequence"/>
</dbReference>
<reference evidence="3 4" key="2">
    <citation type="submission" date="2024-05" db="EMBL/GenBank/DDBJ databases">
        <authorList>
            <person name="Chen Y."/>
            <person name="Shah S."/>
            <person name="Dougan E. K."/>
            <person name="Thang M."/>
            <person name="Chan C."/>
        </authorList>
    </citation>
    <scope>NUCLEOTIDE SEQUENCE [LARGE SCALE GENOMIC DNA]</scope>
</reference>
<feature type="region of interest" description="Disordered" evidence="1">
    <location>
        <begin position="331"/>
        <end position="355"/>
    </location>
</feature>
<protein>
    <submittedName>
        <fullName evidence="2">Uncharacterized protein</fullName>
    </submittedName>
</protein>
<accession>A0A9P1BL26</accession>